<sequence>MSKPGLAPRRAALALMEGVLEERRLLSEMLPGAVAHLAPDERARAQRLATGALRWLDRADRSLGRYLKRRPDLAVHNALRLALFELWVDGAKPHAVVDGAVAAVSARKETARQAGFVNAVLRNVLRDGPEAWEALPVPQLPKWLRKPLIADYGKPAVAAMEAAHAAGAPLDLTPRDGDVAALAQATGGEALPSGSVRLSRTTQVSRLPGYDDGAFWVQDAAAALAGQALAAGRGERVLDLCAAPGGKTLQFAATGAAVTALDISEGRMTRVSENLARCGLEAETVVADALDWEGGPFDAVLLDAPCSATGTIRRHPDLPHAKDGTDFPDLFALQERLIDRAVALTRPGGRIVYCTCSLLIDEGEEQVRDALARHPDLRVDPEAVALPGVDPSWIGDEGGLRLRPDYWGETGGMDGFFIAVFRVPKA</sequence>
<dbReference type="EMBL" id="FOGU01000009">
    <property type="protein sequence ID" value="SES29688.1"/>
    <property type="molecule type" value="Genomic_DNA"/>
</dbReference>
<reference evidence="8 9" key="1">
    <citation type="submission" date="2016-10" db="EMBL/GenBank/DDBJ databases">
        <authorList>
            <person name="de Groot N.N."/>
        </authorList>
    </citation>
    <scope>NUCLEOTIDE SEQUENCE [LARGE SCALE GENOMIC DNA]</scope>
    <source>
        <strain evidence="8 9">DSM 23042</strain>
    </source>
</reference>
<dbReference type="GO" id="GO:0003723">
    <property type="term" value="F:RNA binding"/>
    <property type="evidence" value="ECO:0007669"/>
    <property type="project" value="UniProtKB-UniRule"/>
</dbReference>
<dbReference type="GO" id="GO:0008173">
    <property type="term" value="F:RNA methyltransferase activity"/>
    <property type="evidence" value="ECO:0007669"/>
    <property type="project" value="InterPro"/>
</dbReference>
<dbReference type="PROSITE" id="PS51686">
    <property type="entry name" value="SAM_MT_RSMB_NOP"/>
    <property type="match status" value="1"/>
</dbReference>
<keyword evidence="3 6" id="KW-0808">Transferase</keyword>
<protein>
    <submittedName>
        <fullName evidence="8">16S rRNA (Cytosine967-C5)-methyltransferase</fullName>
    </submittedName>
</protein>
<keyword evidence="9" id="KW-1185">Reference proteome</keyword>
<dbReference type="InterPro" id="IPR001678">
    <property type="entry name" value="MeTrfase_RsmB-F_NOP2_dom"/>
</dbReference>
<dbReference type="InterPro" id="IPR035926">
    <property type="entry name" value="NusB-like_sf"/>
</dbReference>
<name>A0A1H9W710_9RHOB</name>
<dbReference type="SUPFAM" id="SSF48013">
    <property type="entry name" value="NusB-like"/>
    <property type="match status" value="1"/>
</dbReference>
<accession>A0A1H9W710</accession>
<dbReference type="Gene3D" id="1.10.940.10">
    <property type="entry name" value="NusB-like"/>
    <property type="match status" value="1"/>
</dbReference>
<dbReference type="InterPro" id="IPR023267">
    <property type="entry name" value="RCMT"/>
</dbReference>
<comment type="caution">
    <text evidence="6">Lacks conserved residue(s) required for the propagation of feature annotation.</text>
</comment>
<keyword evidence="4 6" id="KW-0949">S-adenosyl-L-methionine</keyword>
<feature type="binding site" evidence="6">
    <location>
        <begin position="241"/>
        <end position="247"/>
    </location>
    <ligand>
        <name>S-adenosyl-L-methionine</name>
        <dbReference type="ChEBI" id="CHEBI:59789"/>
    </ligand>
</feature>
<keyword evidence="5 6" id="KW-0694">RNA-binding</keyword>
<dbReference type="PRINTS" id="PR02008">
    <property type="entry name" value="RCMTFAMILY"/>
</dbReference>
<evidence type="ECO:0000256" key="4">
    <source>
        <dbReference type="ARBA" id="ARBA00022691"/>
    </source>
</evidence>
<organism evidence="8 9">
    <name type="scientific">Tranquillimonas rosea</name>
    <dbReference type="NCBI Taxonomy" id="641238"/>
    <lineage>
        <taxon>Bacteria</taxon>
        <taxon>Pseudomonadati</taxon>
        <taxon>Pseudomonadota</taxon>
        <taxon>Alphaproteobacteria</taxon>
        <taxon>Rhodobacterales</taxon>
        <taxon>Roseobacteraceae</taxon>
        <taxon>Tranquillimonas</taxon>
    </lineage>
</organism>
<dbReference type="GO" id="GO:0006355">
    <property type="term" value="P:regulation of DNA-templated transcription"/>
    <property type="evidence" value="ECO:0007669"/>
    <property type="project" value="InterPro"/>
</dbReference>
<feature type="binding site" evidence="6">
    <location>
        <position position="262"/>
    </location>
    <ligand>
        <name>S-adenosyl-L-methionine</name>
        <dbReference type="ChEBI" id="CHEBI:59789"/>
    </ligand>
</feature>
<dbReference type="InterPro" id="IPR006027">
    <property type="entry name" value="NusB_RsmB_TIM44"/>
</dbReference>
<gene>
    <name evidence="8" type="ORF">SAMN04490244_109154</name>
</gene>
<dbReference type="STRING" id="641238.SAMN04490244_109154"/>
<feature type="active site" description="Nucleophile" evidence="6">
    <location>
        <position position="356"/>
    </location>
</feature>
<dbReference type="OrthoDB" id="9810297at2"/>
<dbReference type="PROSITE" id="PS01153">
    <property type="entry name" value="NOL1_NOP2_SUN"/>
    <property type="match status" value="1"/>
</dbReference>
<evidence type="ECO:0000256" key="2">
    <source>
        <dbReference type="ARBA" id="ARBA00022603"/>
    </source>
</evidence>
<evidence type="ECO:0000256" key="1">
    <source>
        <dbReference type="ARBA" id="ARBA00007494"/>
    </source>
</evidence>
<comment type="similarity">
    <text evidence="1 6">Belongs to the class I-like SAM-binding methyltransferase superfamily. RsmB/NOP family.</text>
</comment>
<dbReference type="Pfam" id="PF01189">
    <property type="entry name" value="Methyltr_RsmB-F"/>
    <property type="match status" value="1"/>
</dbReference>
<dbReference type="InterPro" id="IPR049560">
    <property type="entry name" value="MeTrfase_RsmB-F_NOP2_cat"/>
</dbReference>
<feature type="binding site" evidence="6">
    <location>
        <position position="303"/>
    </location>
    <ligand>
        <name>S-adenosyl-L-methionine</name>
        <dbReference type="ChEBI" id="CHEBI:59789"/>
    </ligand>
</feature>
<evidence type="ECO:0000256" key="5">
    <source>
        <dbReference type="ARBA" id="ARBA00022884"/>
    </source>
</evidence>
<evidence type="ECO:0000313" key="9">
    <source>
        <dbReference type="Proteomes" id="UP000198885"/>
    </source>
</evidence>
<evidence type="ECO:0000259" key="7">
    <source>
        <dbReference type="PROSITE" id="PS51686"/>
    </source>
</evidence>
<dbReference type="Gene3D" id="3.40.50.150">
    <property type="entry name" value="Vaccinia Virus protein VP39"/>
    <property type="match status" value="1"/>
</dbReference>
<proteinExistence type="inferred from homology"/>
<dbReference type="SUPFAM" id="SSF53335">
    <property type="entry name" value="S-adenosyl-L-methionine-dependent methyltransferases"/>
    <property type="match status" value="1"/>
</dbReference>
<evidence type="ECO:0000256" key="3">
    <source>
        <dbReference type="ARBA" id="ARBA00022679"/>
    </source>
</evidence>
<dbReference type="PANTHER" id="PTHR22807">
    <property type="entry name" value="NOP2 YEAST -RELATED NOL1/NOP2/FMU SUN DOMAIN-CONTAINING"/>
    <property type="match status" value="1"/>
</dbReference>
<dbReference type="Pfam" id="PF01029">
    <property type="entry name" value="NusB"/>
    <property type="match status" value="1"/>
</dbReference>
<dbReference type="AlphaFoldDB" id="A0A1H9W710"/>
<dbReference type="RefSeq" id="WP_092695183.1">
    <property type="nucleotide sequence ID" value="NZ_FOGU01000009.1"/>
</dbReference>
<feature type="domain" description="SAM-dependent MTase RsmB/NOP-type" evidence="7">
    <location>
        <begin position="132"/>
        <end position="424"/>
    </location>
</feature>
<keyword evidence="2 6" id="KW-0489">Methyltransferase</keyword>
<dbReference type="InterPro" id="IPR029063">
    <property type="entry name" value="SAM-dependent_MTases_sf"/>
</dbReference>
<dbReference type="Proteomes" id="UP000198885">
    <property type="component" value="Unassembled WGS sequence"/>
</dbReference>
<evidence type="ECO:0000313" key="8">
    <source>
        <dbReference type="EMBL" id="SES29688.1"/>
    </source>
</evidence>
<dbReference type="GO" id="GO:0001510">
    <property type="term" value="P:RNA methylation"/>
    <property type="evidence" value="ECO:0007669"/>
    <property type="project" value="InterPro"/>
</dbReference>
<dbReference type="CDD" id="cd02440">
    <property type="entry name" value="AdoMet_MTases"/>
    <property type="match status" value="1"/>
</dbReference>
<dbReference type="PANTHER" id="PTHR22807:SF61">
    <property type="entry name" value="NOL1_NOP2_SUN FAMILY PROTEIN _ ANTITERMINATION NUSB DOMAIN-CONTAINING PROTEIN"/>
    <property type="match status" value="1"/>
</dbReference>
<dbReference type="InterPro" id="IPR018314">
    <property type="entry name" value="RsmB/NOL1/NOP2-like_CS"/>
</dbReference>
<evidence type="ECO:0000256" key="6">
    <source>
        <dbReference type="PROSITE-ProRule" id="PRU01023"/>
    </source>
</evidence>